<dbReference type="InterPro" id="IPR036291">
    <property type="entry name" value="NAD(P)-bd_dom_sf"/>
</dbReference>
<dbReference type="InterPro" id="IPR002347">
    <property type="entry name" value="SDR_fam"/>
</dbReference>
<dbReference type="Gene3D" id="3.40.50.720">
    <property type="entry name" value="NAD(P)-binding Rossmann-like Domain"/>
    <property type="match status" value="1"/>
</dbReference>
<dbReference type="STRING" id="1027249.SAMN05216179_0973"/>
<dbReference type="SUPFAM" id="SSF51735">
    <property type="entry name" value="NAD(P)-binding Rossmann-fold domains"/>
    <property type="match status" value="1"/>
</dbReference>
<dbReference type="Pfam" id="PF00106">
    <property type="entry name" value="adh_short"/>
    <property type="match status" value="1"/>
</dbReference>
<dbReference type="RefSeq" id="WP_073200129.1">
    <property type="nucleotide sequence ID" value="NZ_FRCZ01000001.1"/>
</dbReference>
<dbReference type="PRINTS" id="PR00080">
    <property type="entry name" value="SDRFAMILY"/>
</dbReference>
<evidence type="ECO:0000256" key="1">
    <source>
        <dbReference type="ARBA" id="ARBA00006484"/>
    </source>
</evidence>
<dbReference type="EMBL" id="FRCZ01000001">
    <property type="protein sequence ID" value="SHM74014.1"/>
    <property type="molecule type" value="Genomic_DNA"/>
</dbReference>
<evidence type="ECO:0000313" key="4">
    <source>
        <dbReference type="EMBL" id="SHM74014.1"/>
    </source>
</evidence>
<protein>
    <submittedName>
        <fullName evidence="4">MFS transporter, DHA1 family, tetracycline resistance protein/uncharacterized oxidoreductase</fullName>
    </submittedName>
</protein>
<keyword evidence="2" id="KW-0560">Oxidoreductase</keyword>
<comment type="similarity">
    <text evidence="1 3">Belongs to the short-chain dehydrogenases/reductases (SDR) family.</text>
</comment>
<dbReference type="PANTHER" id="PTHR44196:SF1">
    <property type="entry name" value="DEHYDROGENASE_REDUCTASE SDR FAMILY MEMBER 7B"/>
    <property type="match status" value="1"/>
</dbReference>
<gene>
    <name evidence="4" type="ORF">SAMN05216179_0973</name>
</gene>
<dbReference type="GO" id="GO:0016491">
    <property type="term" value="F:oxidoreductase activity"/>
    <property type="evidence" value="ECO:0007669"/>
    <property type="project" value="UniProtKB-KW"/>
</dbReference>
<dbReference type="InterPro" id="IPR020904">
    <property type="entry name" value="Sc_DH/Rdtase_CS"/>
</dbReference>
<accession>A0A1M7L9H2</accession>
<dbReference type="AlphaFoldDB" id="A0A1M7L9H2"/>
<keyword evidence="5" id="KW-1185">Reference proteome</keyword>
<evidence type="ECO:0000256" key="2">
    <source>
        <dbReference type="ARBA" id="ARBA00023002"/>
    </source>
</evidence>
<evidence type="ECO:0000313" key="5">
    <source>
        <dbReference type="Proteomes" id="UP000184184"/>
    </source>
</evidence>
<organism evidence="4 5">
    <name type="scientific">Gracilibacillus kekensis</name>
    <dbReference type="NCBI Taxonomy" id="1027249"/>
    <lineage>
        <taxon>Bacteria</taxon>
        <taxon>Bacillati</taxon>
        <taxon>Bacillota</taxon>
        <taxon>Bacilli</taxon>
        <taxon>Bacillales</taxon>
        <taxon>Bacillaceae</taxon>
        <taxon>Gracilibacillus</taxon>
    </lineage>
</organism>
<proteinExistence type="inferred from homology"/>
<sequence length="245" mass="27176">MNLHGVKVLITGGTSGIGLKLVEELIREKAKVIVVGRSEEKLQLLSQDQQINSVYACDLSNPQEVIRLSEKISQHHPDLQVLINNAGIQHNILFAEATSTSELIQSEVNTNFLAPLLLTRGLLPVLTKQTQAVLVNMSSGLALTPKFKSAVYCGTKGGLHIFSKALRIQYDPQTLRVIEILPPAVDTPMTAGRGRKKISPEMVAKKTIHAITNQKKEVYVHKTKILYWLNRLSPTLAQQLMKQFK</sequence>
<reference evidence="4 5" key="1">
    <citation type="submission" date="2016-11" db="EMBL/GenBank/DDBJ databases">
        <authorList>
            <person name="Jaros S."/>
            <person name="Januszkiewicz K."/>
            <person name="Wedrychowicz H."/>
        </authorList>
    </citation>
    <scope>NUCLEOTIDE SEQUENCE [LARGE SCALE GENOMIC DNA]</scope>
    <source>
        <strain evidence="4 5">CGMCC 1.10681</strain>
    </source>
</reference>
<dbReference type="OrthoDB" id="9810734at2"/>
<evidence type="ECO:0000256" key="3">
    <source>
        <dbReference type="RuleBase" id="RU000363"/>
    </source>
</evidence>
<name>A0A1M7L9H2_9BACI</name>
<dbReference type="PROSITE" id="PS00061">
    <property type="entry name" value="ADH_SHORT"/>
    <property type="match status" value="1"/>
</dbReference>
<dbReference type="Proteomes" id="UP000184184">
    <property type="component" value="Unassembled WGS sequence"/>
</dbReference>
<dbReference type="PANTHER" id="PTHR44196">
    <property type="entry name" value="DEHYDROGENASE/REDUCTASE SDR FAMILY MEMBER 7B"/>
    <property type="match status" value="1"/>
</dbReference>
<dbReference type="GO" id="GO:0016020">
    <property type="term" value="C:membrane"/>
    <property type="evidence" value="ECO:0007669"/>
    <property type="project" value="TreeGrafter"/>
</dbReference>
<dbReference type="PRINTS" id="PR00081">
    <property type="entry name" value="GDHRDH"/>
</dbReference>